<dbReference type="AlphaFoldDB" id="A0A9D2J9D6"/>
<reference evidence="2" key="2">
    <citation type="submission" date="2021-04" db="EMBL/GenBank/DDBJ databases">
        <authorList>
            <person name="Gilroy R."/>
        </authorList>
    </citation>
    <scope>NUCLEOTIDE SEQUENCE</scope>
    <source>
        <strain evidence="2">ChiSxjej1B13-11774</strain>
    </source>
</reference>
<feature type="compositionally biased region" description="Basic and acidic residues" evidence="1">
    <location>
        <begin position="83"/>
        <end position="93"/>
    </location>
</feature>
<dbReference type="Proteomes" id="UP000824048">
    <property type="component" value="Unassembled WGS sequence"/>
</dbReference>
<feature type="compositionally biased region" description="Pro residues" evidence="1">
    <location>
        <begin position="262"/>
        <end position="276"/>
    </location>
</feature>
<proteinExistence type="predicted"/>
<feature type="region of interest" description="Disordered" evidence="1">
    <location>
        <begin position="252"/>
        <end position="332"/>
    </location>
</feature>
<sequence>MPSEAKNIQEQGFRSSLFGFDKNDVLAYMNALADEAQQHEMEYEQKLRRVQSELETLRSERQDVDARMKALQAEATAANQRAETAENKRREGEEQLETLQKQLDTYQSGQKESQKNANIWQLKCHDLQQQVEDLQKQLAAVRQTGSATAPTPDAVREARLEAKKILSDAKLYAESAEKELKQQADTQKTRMAENARGIAAGVMLVRERLARVDQRLSAATLDLDGLTQAIYQALDDTEAELKELGTEMRDFAQGTPEWTDPKPAPAAPETMPPKPATPQFRVKATAQPLRSHRNPAPAQSNPAGSRRLRNAHHPVSQLLQNEIDKIDSLSNK</sequence>
<dbReference type="EMBL" id="DXBP01000034">
    <property type="protein sequence ID" value="HIZ41975.1"/>
    <property type="molecule type" value="Genomic_DNA"/>
</dbReference>
<evidence type="ECO:0000256" key="1">
    <source>
        <dbReference type="SAM" id="MobiDB-lite"/>
    </source>
</evidence>
<gene>
    <name evidence="2" type="ORF">H9811_05370</name>
</gene>
<evidence type="ECO:0008006" key="4">
    <source>
        <dbReference type="Google" id="ProtNLM"/>
    </source>
</evidence>
<feature type="region of interest" description="Disordered" evidence="1">
    <location>
        <begin position="71"/>
        <end position="95"/>
    </location>
</feature>
<protein>
    <recommendedName>
        <fullName evidence="4">DivIVA domain-containing protein</fullName>
    </recommendedName>
</protein>
<evidence type="ECO:0000313" key="3">
    <source>
        <dbReference type="Proteomes" id="UP000824048"/>
    </source>
</evidence>
<organism evidence="2 3">
    <name type="scientific">Candidatus Gemmiger excrementigallinarum</name>
    <dbReference type="NCBI Taxonomy" id="2838609"/>
    <lineage>
        <taxon>Bacteria</taxon>
        <taxon>Bacillati</taxon>
        <taxon>Bacillota</taxon>
        <taxon>Clostridia</taxon>
        <taxon>Eubacteriales</taxon>
        <taxon>Gemmiger</taxon>
    </lineage>
</organism>
<name>A0A9D2J9D6_9FIRM</name>
<dbReference type="Gene3D" id="1.10.287.1490">
    <property type="match status" value="1"/>
</dbReference>
<comment type="caution">
    <text evidence="2">The sequence shown here is derived from an EMBL/GenBank/DDBJ whole genome shotgun (WGS) entry which is preliminary data.</text>
</comment>
<accession>A0A9D2J9D6</accession>
<evidence type="ECO:0000313" key="2">
    <source>
        <dbReference type="EMBL" id="HIZ41975.1"/>
    </source>
</evidence>
<reference evidence="2" key="1">
    <citation type="journal article" date="2021" name="PeerJ">
        <title>Extensive microbial diversity within the chicken gut microbiome revealed by metagenomics and culture.</title>
        <authorList>
            <person name="Gilroy R."/>
            <person name="Ravi A."/>
            <person name="Getino M."/>
            <person name="Pursley I."/>
            <person name="Horton D.L."/>
            <person name="Alikhan N.F."/>
            <person name="Baker D."/>
            <person name="Gharbi K."/>
            <person name="Hall N."/>
            <person name="Watson M."/>
            <person name="Adriaenssens E.M."/>
            <person name="Foster-Nyarko E."/>
            <person name="Jarju S."/>
            <person name="Secka A."/>
            <person name="Antonio M."/>
            <person name="Oren A."/>
            <person name="Chaudhuri R.R."/>
            <person name="La Ragione R."/>
            <person name="Hildebrand F."/>
            <person name="Pallen M.J."/>
        </authorList>
    </citation>
    <scope>NUCLEOTIDE SEQUENCE</scope>
    <source>
        <strain evidence="2">ChiSxjej1B13-11774</strain>
    </source>
</reference>
<feature type="compositionally biased region" description="Basic and acidic residues" evidence="1">
    <location>
        <begin position="322"/>
        <end position="332"/>
    </location>
</feature>